<comment type="function">
    <text evidence="1">Required for the efficient initiation of filament assembly.</text>
</comment>
<keyword evidence="4" id="KW-0175">Coiled coil</keyword>
<keyword evidence="3" id="KW-1005">Bacterial flagellum biogenesis</keyword>
<dbReference type="OrthoDB" id="6238586at2"/>
<keyword evidence="5" id="KW-0966">Cell projection</keyword>
<dbReference type="EMBL" id="FQUJ01000007">
    <property type="protein sequence ID" value="SHF11725.1"/>
    <property type="molecule type" value="Genomic_DNA"/>
</dbReference>
<dbReference type="Pfam" id="PF05130">
    <property type="entry name" value="FlgN"/>
    <property type="match status" value="1"/>
</dbReference>
<proteinExistence type="inferred from homology"/>
<evidence type="ECO:0000256" key="2">
    <source>
        <dbReference type="ARBA" id="ARBA00007703"/>
    </source>
</evidence>
<dbReference type="GO" id="GO:0044780">
    <property type="term" value="P:bacterial-type flagellum assembly"/>
    <property type="evidence" value="ECO:0007669"/>
    <property type="project" value="InterPro"/>
</dbReference>
<accession>A0A1M4Z179</accession>
<evidence type="ECO:0000256" key="4">
    <source>
        <dbReference type="SAM" id="Coils"/>
    </source>
</evidence>
<dbReference type="SUPFAM" id="SSF140566">
    <property type="entry name" value="FlgN-like"/>
    <property type="match status" value="1"/>
</dbReference>
<reference evidence="5 6" key="1">
    <citation type="submission" date="2016-11" db="EMBL/GenBank/DDBJ databases">
        <authorList>
            <person name="Jaros S."/>
            <person name="Januszkiewicz K."/>
            <person name="Wedrychowicz H."/>
        </authorList>
    </citation>
    <scope>NUCLEOTIDE SEQUENCE [LARGE SCALE GENOMIC DNA]</scope>
    <source>
        <strain evidence="5 6">DSM 19980</strain>
    </source>
</reference>
<keyword evidence="5" id="KW-0282">Flagellum</keyword>
<feature type="coiled-coil region" evidence="4">
    <location>
        <begin position="35"/>
        <end position="65"/>
    </location>
</feature>
<dbReference type="InterPro" id="IPR036679">
    <property type="entry name" value="FlgN-like_sf"/>
</dbReference>
<gene>
    <name evidence="5" type="ORF">SAMN02745148_01823</name>
</gene>
<dbReference type="InterPro" id="IPR007809">
    <property type="entry name" value="FlgN-like"/>
</dbReference>
<dbReference type="AlphaFoldDB" id="A0A1M4Z179"/>
<sequence length="150" mass="16507">MSLAQHIARQREHLEAFITVLEAERESLSAGQVDGQRLSEQARQKQAQVTQLERLETQRLSAQRRLGYGEGRQGAETAARDAGCLDAWLEFRQRALHARQLNQLNGLLIGSRLAQNQKILDFLRNAAGQALYGPDGQSRLGSLGGVSSCA</sequence>
<name>A0A1M4Z179_9GAMM</name>
<evidence type="ECO:0000256" key="3">
    <source>
        <dbReference type="ARBA" id="ARBA00022795"/>
    </source>
</evidence>
<comment type="similarity">
    <text evidence="2">Belongs to the FlgN family.</text>
</comment>
<evidence type="ECO:0000313" key="6">
    <source>
        <dbReference type="Proteomes" id="UP000184346"/>
    </source>
</evidence>
<evidence type="ECO:0000313" key="5">
    <source>
        <dbReference type="EMBL" id="SHF11725.1"/>
    </source>
</evidence>
<dbReference type="STRING" id="1121942.SAMN02745148_01823"/>
<protein>
    <submittedName>
        <fullName evidence="5">Flagella synthesis protein FlgN</fullName>
    </submittedName>
</protein>
<dbReference type="Proteomes" id="UP000184346">
    <property type="component" value="Unassembled WGS sequence"/>
</dbReference>
<evidence type="ECO:0000256" key="1">
    <source>
        <dbReference type="ARBA" id="ARBA00002397"/>
    </source>
</evidence>
<dbReference type="Gene3D" id="1.20.58.300">
    <property type="entry name" value="FlgN-like"/>
    <property type="match status" value="1"/>
</dbReference>
<keyword evidence="6" id="KW-1185">Reference proteome</keyword>
<keyword evidence="5" id="KW-0969">Cilium</keyword>
<organism evidence="5 6">
    <name type="scientific">Modicisalibacter ilicicola DSM 19980</name>
    <dbReference type="NCBI Taxonomy" id="1121942"/>
    <lineage>
        <taxon>Bacteria</taxon>
        <taxon>Pseudomonadati</taxon>
        <taxon>Pseudomonadota</taxon>
        <taxon>Gammaproteobacteria</taxon>
        <taxon>Oceanospirillales</taxon>
        <taxon>Halomonadaceae</taxon>
        <taxon>Modicisalibacter</taxon>
    </lineage>
</organism>
<dbReference type="RefSeq" id="WP_072821983.1">
    <property type="nucleotide sequence ID" value="NZ_FQUJ01000007.1"/>
</dbReference>